<keyword evidence="1" id="KW-0812">Transmembrane</keyword>
<name>A0AAE0GS09_9CHLO</name>
<sequence length="136" mass="14807">MQHASCITVATVATYPASTTPLSITAATLASCTIAATITTFSFQSVCPITTVYPRPSQESSDTRSTWLSKDNTLWQISIIVGSVGTILVASLIIFKRIFRLWKREDMLETRVEVGDLALGVNVGLEEDSKKLSMCM</sequence>
<dbReference type="Proteomes" id="UP001190700">
    <property type="component" value="Unassembled WGS sequence"/>
</dbReference>
<proteinExistence type="predicted"/>
<keyword evidence="1" id="KW-1133">Transmembrane helix</keyword>
<keyword evidence="1" id="KW-0472">Membrane</keyword>
<evidence type="ECO:0000313" key="2">
    <source>
        <dbReference type="EMBL" id="KAK3283359.1"/>
    </source>
</evidence>
<dbReference type="AlphaFoldDB" id="A0AAE0GS09"/>
<organism evidence="2 3">
    <name type="scientific">Cymbomonas tetramitiformis</name>
    <dbReference type="NCBI Taxonomy" id="36881"/>
    <lineage>
        <taxon>Eukaryota</taxon>
        <taxon>Viridiplantae</taxon>
        <taxon>Chlorophyta</taxon>
        <taxon>Pyramimonadophyceae</taxon>
        <taxon>Pyramimonadales</taxon>
        <taxon>Pyramimonadaceae</taxon>
        <taxon>Cymbomonas</taxon>
    </lineage>
</organism>
<accession>A0AAE0GS09</accession>
<reference evidence="2 3" key="1">
    <citation type="journal article" date="2015" name="Genome Biol. Evol.">
        <title>Comparative Genomics of a Bacterivorous Green Alga Reveals Evolutionary Causalities and Consequences of Phago-Mixotrophic Mode of Nutrition.</title>
        <authorList>
            <person name="Burns J.A."/>
            <person name="Paasch A."/>
            <person name="Narechania A."/>
            <person name="Kim E."/>
        </authorList>
    </citation>
    <scope>NUCLEOTIDE SEQUENCE [LARGE SCALE GENOMIC DNA]</scope>
    <source>
        <strain evidence="2 3">PLY_AMNH</strain>
    </source>
</reference>
<feature type="transmembrane region" description="Helical" evidence="1">
    <location>
        <begin position="74"/>
        <end position="95"/>
    </location>
</feature>
<keyword evidence="3" id="KW-1185">Reference proteome</keyword>
<gene>
    <name evidence="2" type="ORF">CYMTET_8940</name>
</gene>
<comment type="caution">
    <text evidence="2">The sequence shown here is derived from an EMBL/GenBank/DDBJ whole genome shotgun (WGS) entry which is preliminary data.</text>
</comment>
<evidence type="ECO:0000313" key="3">
    <source>
        <dbReference type="Proteomes" id="UP001190700"/>
    </source>
</evidence>
<dbReference type="EMBL" id="LGRX02002846">
    <property type="protein sequence ID" value="KAK3283359.1"/>
    <property type="molecule type" value="Genomic_DNA"/>
</dbReference>
<protein>
    <submittedName>
        <fullName evidence="2">Uncharacterized protein</fullName>
    </submittedName>
</protein>
<evidence type="ECO:0000256" key="1">
    <source>
        <dbReference type="SAM" id="Phobius"/>
    </source>
</evidence>